<dbReference type="SUPFAM" id="SSF51445">
    <property type="entry name" value="(Trans)glycosidases"/>
    <property type="match status" value="1"/>
</dbReference>
<dbReference type="EMBL" id="QKRW01000015">
    <property type="protein sequence ID" value="RAL64152.1"/>
    <property type="molecule type" value="Genomic_DNA"/>
</dbReference>
<evidence type="ECO:0008006" key="4">
    <source>
        <dbReference type="Google" id="ProtNLM"/>
    </source>
</evidence>
<dbReference type="Proteomes" id="UP000249056">
    <property type="component" value="Unassembled WGS sequence"/>
</dbReference>
<dbReference type="PRINTS" id="PR00131">
    <property type="entry name" value="GLHYDRLASE1"/>
</dbReference>
<dbReference type="InterPro" id="IPR017853">
    <property type="entry name" value="GH"/>
</dbReference>
<keyword evidence="3" id="KW-1185">Reference proteome</keyword>
<proteinExistence type="inferred from homology"/>
<dbReference type="Pfam" id="PF00232">
    <property type="entry name" value="Glyco_hydro_1"/>
    <property type="match status" value="1"/>
</dbReference>
<comment type="similarity">
    <text evidence="1">Belongs to the glycosyl hydrolase 1 family.</text>
</comment>
<dbReference type="PANTHER" id="PTHR10353">
    <property type="entry name" value="GLYCOSYL HYDROLASE"/>
    <property type="match status" value="1"/>
</dbReference>
<evidence type="ECO:0000313" key="3">
    <source>
        <dbReference type="Proteomes" id="UP000249056"/>
    </source>
</evidence>
<gene>
    <name evidence="2" type="ORF">DID88_002045</name>
</gene>
<evidence type="ECO:0000313" key="2">
    <source>
        <dbReference type="EMBL" id="RAL64152.1"/>
    </source>
</evidence>
<dbReference type="InterPro" id="IPR001360">
    <property type="entry name" value="Glyco_hydro_1"/>
</dbReference>
<dbReference type="GO" id="GO:0008422">
    <property type="term" value="F:beta-glucosidase activity"/>
    <property type="evidence" value="ECO:0007669"/>
    <property type="project" value="TreeGrafter"/>
</dbReference>
<accession>A0A395IV69</accession>
<comment type="caution">
    <text evidence="2">The sequence shown here is derived from an EMBL/GenBank/DDBJ whole genome shotgun (WGS) entry which is preliminary data.</text>
</comment>
<sequence>MPVPENLRDLEDVLRPDFHFGYATAAPQVEGYAAGVHAPGRSSNRELNERGDSSTEPFIVAHTELVSHAHVVKLYREEFKEKQGGTIMITLHGNYSEPWDVDDPLDVEAAQRALEFEIAWFADPVYKTGDYPASMRAQLGDRLPKFTAEESKLVLGSSDFYGMNSYTTFFVKHRDGAADINDHSGNIDKFDENSKGVARGPESGTYWLRTCPDGFRKLLNWIWTRYGVPIYITENGTTAKGETAPTDEVLNDKFRINFFEGYIGALARAVKQDGVDIRSYFAWTFTDNWEWAAGFTDRFGVTFIDFESKEKTRYPKKSATVIKELFTHMIKGK</sequence>
<name>A0A395IV69_9HELO</name>
<dbReference type="GO" id="GO:0005975">
    <property type="term" value="P:carbohydrate metabolic process"/>
    <property type="evidence" value="ECO:0007669"/>
    <property type="project" value="InterPro"/>
</dbReference>
<evidence type="ECO:0000256" key="1">
    <source>
        <dbReference type="RuleBase" id="RU003690"/>
    </source>
</evidence>
<dbReference type="PANTHER" id="PTHR10353:SF134">
    <property type="entry name" value="PUTATIVE (AFU_ORTHOLOGUE AFUA_3G12600)-RELATED"/>
    <property type="match status" value="1"/>
</dbReference>
<reference evidence="2 3" key="1">
    <citation type="submission" date="2018-06" db="EMBL/GenBank/DDBJ databases">
        <title>Genome Sequence of the Brown Rot Fungal Pathogen Monilinia fructigena.</title>
        <authorList>
            <person name="Landi L."/>
            <person name="De Miccolis Angelini R.M."/>
            <person name="Pollastro S."/>
            <person name="Abate D."/>
            <person name="Faretra F."/>
            <person name="Romanazzi G."/>
        </authorList>
    </citation>
    <scope>NUCLEOTIDE SEQUENCE [LARGE SCALE GENOMIC DNA]</scope>
    <source>
        <strain evidence="2 3">Mfrg269</strain>
    </source>
</reference>
<organism evidence="2 3">
    <name type="scientific">Monilinia fructigena</name>
    <dbReference type="NCBI Taxonomy" id="38457"/>
    <lineage>
        <taxon>Eukaryota</taxon>
        <taxon>Fungi</taxon>
        <taxon>Dikarya</taxon>
        <taxon>Ascomycota</taxon>
        <taxon>Pezizomycotina</taxon>
        <taxon>Leotiomycetes</taxon>
        <taxon>Helotiales</taxon>
        <taxon>Sclerotiniaceae</taxon>
        <taxon>Monilinia</taxon>
    </lineage>
</organism>
<dbReference type="OrthoDB" id="65569at2759"/>
<dbReference type="AlphaFoldDB" id="A0A395IV69"/>
<protein>
    <recommendedName>
        <fullName evidence="4">Beta-glucosidase</fullName>
    </recommendedName>
</protein>
<dbReference type="Gene3D" id="3.20.20.80">
    <property type="entry name" value="Glycosidases"/>
    <property type="match status" value="1"/>
</dbReference>